<feature type="region of interest" description="Disordered" evidence="1">
    <location>
        <begin position="119"/>
        <end position="161"/>
    </location>
</feature>
<keyword evidence="2" id="KW-0614">Plasmid</keyword>
<reference evidence="2" key="1">
    <citation type="submission" date="2013-08" db="EMBL/GenBank/DDBJ databases">
        <title>Two distinct conjugal transfer systems on Streptomyces plasmid pZL1.</title>
        <authorList>
            <person name="Zhao L."/>
            <person name="Zhong L."/>
            <person name="Qin Z."/>
        </authorList>
    </citation>
    <scope>NUCLEOTIDE SEQUENCE</scope>
    <source>
        <strain evidence="2">14R-10</strain>
        <plasmid evidence="2">pZL1</plasmid>
    </source>
</reference>
<sequence length="184" mass="20345">MRRCEMTDPAAVAAPAPAGTAGEADAPEPITRWVWRAMDLQEREARLMELTGWADWLVTAHPKLHSKLAKCWHRHEDIIEHLTALFLGWVRTYAGDPAKISTRAEVEWLTSLHALTPHLGSPGCQANGTHQDPPKRPKPDGELLEQWLDDNPEFLTAPPRHPALAEVSRMVAAARAAEAAKAHS</sequence>
<organism evidence="2">
    <name type="scientific">Streptomyces sp. 14R-10</name>
    <dbReference type="NCBI Taxonomy" id="1442159"/>
    <lineage>
        <taxon>Bacteria</taxon>
        <taxon>Bacillati</taxon>
        <taxon>Actinomycetota</taxon>
        <taxon>Actinomycetes</taxon>
        <taxon>Kitasatosporales</taxon>
        <taxon>Streptomycetaceae</taxon>
        <taxon>Streptomyces</taxon>
    </lineage>
</organism>
<feature type="compositionally biased region" description="Basic and acidic residues" evidence="1">
    <location>
        <begin position="132"/>
        <end position="141"/>
    </location>
</feature>
<evidence type="ECO:0000313" key="2">
    <source>
        <dbReference type="EMBL" id="AHF46207.1"/>
    </source>
</evidence>
<gene>
    <name evidence="2" type="ORF">pZL1.42</name>
</gene>
<dbReference type="EMBL" id="KF501372">
    <property type="protein sequence ID" value="AHF46207.1"/>
    <property type="molecule type" value="Genomic_DNA"/>
</dbReference>
<accession>W0FY30</accession>
<evidence type="ECO:0000256" key="1">
    <source>
        <dbReference type="SAM" id="MobiDB-lite"/>
    </source>
</evidence>
<dbReference type="AlphaFoldDB" id="W0FY30"/>
<feature type="region of interest" description="Disordered" evidence="1">
    <location>
        <begin position="1"/>
        <end position="25"/>
    </location>
</feature>
<name>W0FY30_9ACTN</name>
<protein>
    <recommendedName>
        <fullName evidence="3">DUF4913 domain-containing protein</fullName>
    </recommendedName>
</protein>
<evidence type="ECO:0008006" key="3">
    <source>
        <dbReference type="Google" id="ProtNLM"/>
    </source>
</evidence>
<proteinExistence type="predicted"/>
<geneLocation type="plasmid" evidence="2">
    <name>pZL1</name>
</geneLocation>
<feature type="compositionally biased region" description="Low complexity" evidence="1">
    <location>
        <begin position="7"/>
        <end position="25"/>
    </location>
</feature>